<dbReference type="Pfam" id="PF24878">
    <property type="entry name" value="YkcB_C"/>
    <property type="match status" value="1"/>
</dbReference>
<feature type="transmembrane region" description="Helical" evidence="9">
    <location>
        <begin position="425"/>
        <end position="442"/>
    </location>
</feature>
<keyword evidence="5 9" id="KW-0812">Transmembrane</keyword>
<feature type="compositionally biased region" description="Gly residues" evidence="8">
    <location>
        <begin position="616"/>
        <end position="625"/>
    </location>
</feature>
<comment type="subcellular location">
    <subcellularLocation>
        <location evidence="1">Cell membrane</location>
        <topology evidence="1">Multi-pass membrane protein</topology>
    </subcellularLocation>
</comment>
<evidence type="ECO:0000256" key="7">
    <source>
        <dbReference type="ARBA" id="ARBA00023136"/>
    </source>
</evidence>
<keyword evidence="3" id="KW-0328">Glycosyltransferase</keyword>
<feature type="transmembrane region" description="Helical" evidence="9">
    <location>
        <begin position="507"/>
        <end position="524"/>
    </location>
</feature>
<dbReference type="InterPro" id="IPR050297">
    <property type="entry name" value="LipidA_mod_glycosyltrf_83"/>
</dbReference>
<feature type="transmembrane region" description="Helical" evidence="9">
    <location>
        <begin position="536"/>
        <end position="554"/>
    </location>
</feature>
<evidence type="ECO:0000259" key="10">
    <source>
        <dbReference type="Pfam" id="PF13231"/>
    </source>
</evidence>
<evidence type="ECO:0000256" key="1">
    <source>
        <dbReference type="ARBA" id="ARBA00004651"/>
    </source>
</evidence>
<dbReference type="Pfam" id="PF13231">
    <property type="entry name" value="PMT_2"/>
    <property type="match status" value="1"/>
</dbReference>
<evidence type="ECO:0000313" key="13">
    <source>
        <dbReference type="Proteomes" id="UP000298246"/>
    </source>
</evidence>
<evidence type="ECO:0000256" key="5">
    <source>
        <dbReference type="ARBA" id="ARBA00022692"/>
    </source>
</evidence>
<sequence length="838" mass="86251">MRNGWRQRPDMALLAIAGLAAVLNGFGIWRETYANAYYTSAVTSMLQSFHLFFFASFDPGGFVTVDKPPVAFWVQTASAFVFGVHGWSVILPQALAGIGSVLLMNALVRPSFGLTAGRLSALVMACTPIAAAVSRTNNVDSLLVCTLLAAVWLLVRGLRSGGARWILAAFAFVGIGFNIKMLQAYMVLPAMYVLFMLSYKAAWRKKIGVLSGATALLLVVSLSWAIVVDAIPATKRPYIGSSQSNSVLELALGYNGIARLTGNGGPGGGRGGAPGMAPPFGGAGGQRADGGAPGAGGGGRGFGAHAMGGGMAGEVDGARAEGDGGQAATGGKLRGPGMAGPMGAPGGGGMPPGGWAPGGHGGDGRFGGGGGGGMFNTGSPGPLRLFQSQLSGQISWLLPFAAAGAIGLLSGWRRRRALTERQRETIFWLAWLLPAMGFFSVAEFFHPYYLIMLAPPIAALTGAGWSELRSLQQSRKDWKSWLLPAGIVAAAAFEVFMLYPYRQQLGLGWPIGVGVAGLVAALLTAWPESSRTHARAAALIVLLALLAAPAYWAATPMLYGDNSMLPEAGPQLQAGAAQSAGAFGRFGGGAAAGHPGMGNPGFAGGAANPGSFGRPGAAGGPGSPGNLGAADGPGNPDGPDGPNAETYDPRLLSYVIAHNTGEAFLFAVNSATSASPYIIESGKAVMAMGGFSGSDPILTPERLEQLVADKQIKYFLIGEGGFGGGREGSAELTAWIREHGKEVPREQWQSGNAGQVGSDFHADRTASEANTEEQEDPALPDRQRVKISTKSGLAVHDQSAAENSRSRVPDDDSMLSNLPLTAPEGPMGALTLYEVVLP</sequence>
<evidence type="ECO:0000256" key="8">
    <source>
        <dbReference type="SAM" id="MobiDB-lite"/>
    </source>
</evidence>
<evidence type="ECO:0000256" key="6">
    <source>
        <dbReference type="ARBA" id="ARBA00022989"/>
    </source>
</evidence>
<feature type="transmembrane region" description="Helical" evidence="9">
    <location>
        <begin position="12"/>
        <end position="29"/>
    </location>
</feature>
<dbReference type="PANTHER" id="PTHR33908:SF3">
    <property type="entry name" value="UNDECAPRENYL PHOSPHATE-ALPHA-4-AMINO-4-DEOXY-L-ARABINOSE ARABINOSYL TRANSFERASE"/>
    <property type="match status" value="1"/>
</dbReference>
<evidence type="ECO:0000259" key="11">
    <source>
        <dbReference type="Pfam" id="PF24878"/>
    </source>
</evidence>
<dbReference type="Proteomes" id="UP000298246">
    <property type="component" value="Unassembled WGS sequence"/>
</dbReference>
<keyword evidence="7 9" id="KW-0472">Membrane</keyword>
<protein>
    <submittedName>
        <fullName evidence="12">Uncharacterized protein</fullName>
    </submittedName>
</protein>
<dbReference type="OrthoDB" id="9810398at2"/>
<feature type="transmembrane region" description="Helical" evidence="9">
    <location>
        <begin position="480"/>
        <end position="501"/>
    </location>
</feature>
<dbReference type="EMBL" id="MYFO01000002">
    <property type="protein sequence ID" value="TFE91261.1"/>
    <property type="molecule type" value="Genomic_DNA"/>
</dbReference>
<feature type="compositionally biased region" description="Gly residues" evidence="8">
    <location>
        <begin position="281"/>
        <end position="301"/>
    </location>
</feature>
<feature type="transmembrane region" description="Helical" evidence="9">
    <location>
        <begin position="139"/>
        <end position="155"/>
    </location>
</feature>
<feature type="compositionally biased region" description="Low complexity" evidence="8">
    <location>
        <begin position="626"/>
        <end position="644"/>
    </location>
</feature>
<feature type="transmembrane region" description="Helical" evidence="9">
    <location>
        <begin position="77"/>
        <end position="103"/>
    </location>
</feature>
<keyword evidence="4" id="KW-0808">Transferase</keyword>
<feature type="transmembrane region" description="Helical" evidence="9">
    <location>
        <begin position="115"/>
        <end position="133"/>
    </location>
</feature>
<comment type="caution">
    <text evidence="12">The sequence shown here is derived from an EMBL/GenBank/DDBJ whole genome shotgun (WGS) entry which is preliminary data.</text>
</comment>
<name>A0A4Y8Q9Z9_9BACL</name>
<feature type="compositionally biased region" description="Gly residues" evidence="8">
    <location>
        <begin position="265"/>
        <end position="274"/>
    </location>
</feature>
<keyword evidence="13" id="KW-1185">Reference proteome</keyword>
<dbReference type="GO" id="GO:0016763">
    <property type="term" value="F:pentosyltransferase activity"/>
    <property type="evidence" value="ECO:0007669"/>
    <property type="project" value="TreeGrafter"/>
</dbReference>
<feature type="region of interest" description="Disordered" evidence="8">
    <location>
        <begin position="265"/>
        <end position="301"/>
    </location>
</feature>
<feature type="compositionally biased region" description="Gly residues" evidence="8">
    <location>
        <begin position="323"/>
        <end position="374"/>
    </location>
</feature>
<feature type="transmembrane region" description="Helical" evidence="9">
    <location>
        <begin position="209"/>
        <end position="227"/>
    </location>
</feature>
<dbReference type="GO" id="GO:0009103">
    <property type="term" value="P:lipopolysaccharide biosynthetic process"/>
    <property type="evidence" value="ECO:0007669"/>
    <property type="project" value="UniProtKB-ARBA"/>
</dbReference>
<dbReference type="GO" id="GO:0010041">
    <property type="term" value="P:response to iron(III) ion"/>
    <property type="evidence" value="ECO:0007669"/>
    <property type="project" value="TreeGrafter"/>
</dbReference>
<feature type="region of interest" description="Disordered" evidence="8">
    <location>
        <begin position="316"/>
        <end position="374"/>
    </location>
</feature>
<dbReference type="InterPro" id="IPR056785">
    <property type="entry name" value="YkcA/B-like_C"/>
</dbReference>
<dbReference type="PANTHER" id="PTHR33908">
    <property type="entry name" value="MANNOSYLTRANSFERASE YKCB-RELATED"/>
    <property type="match status" value="1"/>
</dbReference>
<keyword evidence="2" id="KW-1003">Cell membrane</keyword>
<feature type="domain" description="Putative mannosyltransferase YkcA/B-like C-terminal" evidence="11">
    <location>
        <begin position="651"/>
        <end position="739"/>
    </location>
</feature>
<proteinExistence type="predicted"/>
<dbReference type="InterPro" id="IPR038731">
    <property type="entry name" value="RgtA/B/C-like"/>
</dbReference>
<feature type="region of interest" description="Disordered" evidence="8">
    <location>
        <begin position="602"/>
        <end position="646"/>
    </location>
</feature>
<evidence type="ECO:0000256" key="3">
    <source>
        <dbReference type="ARBA" id="ARBA00022676"/>
    </source>
</evidence>
<organism evidence="12 13">
    <name type="scientific">Paenibacillus athensensis</name>
    <dbReference type="NCBI Taxonomy" id="1967502"/>
    <lineage>
        <taxon>Bacteria</taxon>
        <taxon>Bacillati</taxon>
        <taxon>Bacillota</taxon>
        <taxon>Bacilli</taxon>
        <taxon>Bacillales</taxon>
        <taxon>Paenibacillaceae</taxon>
        <taxon>Paenibacillus</taxon>
    </lineage>
</organism>
<gene>
    <name evidence="12" type="ORF">B5M42_02105</name>
</gene>
<evidence type="ECO:0000256" key="4">
    <source>
        <dbReference type="ARBA" id="ARBA00022679"/>
    </source>
</evidence>
<reference evidence="12 13" key="1">
    <citation type="submission" date="2017-03" db="EMBL/GenBank/DDBJ databases">
        <title>Isolation of Levoglucosan Utilizing Bacteria.</title>
        <authorList>
            <person name="Arya A.S."/>
        </authorList>
    </citation>
    <scope>NUCLEOTIDE SEQUENCE [LARGE SCALE GENOMIC DNA]</scope>
    <source>
        <strain evidence="12 13">MEC069</strain>
    </source>
</reference>
<feature type="compositionally biased region" description="Low complexity" evidence="8">
    <location>
        <begin position="605"/>
        <end position="615"/>
    </location>
</feature>
<feature type="transmembrane region" description="Helical" evidence="9">
    <location>
        <begin position="36"/>
        <end position="57"/>
    </location>
</feature>
<accession>A0A4Y8Q9Z9</accession>
<evidence type="ECO:0000256" key="9">
    <source>
        <dbReference type="SAM" id="Phobius"/>
    </source>
</evidence>
<feature type="transmembrane region" description="Helical" evidence="9">
    <location>
        <begin position="448"/>
        <end position="468"/>
    </location>
</feature>
<feature type="domain" description="Glycosyltransferase RgtA/B/C/D-like" evidence="10">
    <location>
        <begin position="66"/>
        <end position="224"/>
    </location>
</feature>
<keyword evidence="6 9" id="KW-1133">Transmembrane helix</keyword>
<dbReference type="GO" id="GO:0005886">
    <property type="term" value="C:plasma membrane"/>
    <property type="evidence" value="ECO:0007669"/>
    <property type="project" value="UniProtKB-SubCell"/>
</dbReference>
<dbReference type="AlphaFoldDB" id="A0A4Y8Q9Z9"/>
<dbReference type="RefSeq" id="WP_134749204.1">
    <property type="nucleotide sequence ID" value="NZ_MYFO02000004.1"/>
</dbReference>
<feature type="region of interest" description="Disordered" evidence="8">
    <location>
        <begin position="742"/>
        <end position="826"/>
    </location>
</feature>
<evidence type="ECO:0000256" key="2">
    <source>
        <dbReference type="ARBA" id="ARBA00022475"/>
    </source>
</evidence>
<evidence type="ECO:0000313" key="12">
    <source>
        <dbReference type="EMBL" id="TFE91261.1"/>
    </source>
</evidence>
<feature type="transmembrane region" description="Helical" evidence="9">
    <location>
        <begin position="394"/>
        <end position="413"/>
    </location>
</feature>